<keyword evidence="5 11" id="KW-0735">Signal-anchor</keyword>
<evidence type="ECO:0000256" key="1">
    <source>
        <dbReference type="ARBA" id="ARBA00004323"/>
    </source>
</evidence>
<keyword evidence="8 11" id="KW-0472">Membrane</keyword>
<keyword evidence="6 11" id="KW-1133">Transmembrane helix</keyword>
<accession>A0A5C6N772</accession>
<keyword evidence="9 11" id="KW-0325">Glycoprotein</keyword>
<dbReference type="GO" id="GO:0008146">
    <property type="term" value="F:sulfotransferase activity"/>
    <property type="evidence" value="ECO:0007669"/>
    <property type="project" value="InterPro"/>
</dbReference>
<dbReference type="InterPro" id="IPR018011">
    <property type="entry name" value="Carb_sulfotrans_8-10"/>
</dbReference>
<dbReference type="Proteomes" id="UP000324091">
    <property type="component" value="Chromosome 3"/>
</dbReference>
<keyword evidence="3 11" id="KW-0808">Transferase</keyword>
<evidence type="ECO:0000313" key="13">
    <source>
        <dbReference type="EMBL" id="TWW63354.1"/>
    </source>
</evidence>
<comment type="subcellular location">
    <subcellularLocation>
        <location evidence="1 11">Golgi apparatus membrane</location>
        <topology evidence="1 11">Single-pass type II membrane protein</topology>
    </subcellularLocation>
</comment>
<evidence type="ECO:0000256" key="8">
    <source>
        <dbReference type="ARBA" id="ARBA00023136"/>
    </source>
</evidence>
<dbReference type="GO" id="GO:0000139">
    <property type="term" value="C:Golgi membrane"/>
    <property type="evidence" value="ECO:0007669"/>
    <property type="project" value="UniProtKB-SubCell"/>
</dbReference>
<dbReference type="Pfam" id="PF03567">
    <property type="entry name" value="Sulfotransfer_2"/>
    <property type="match status" value="2"/>
</dbReference>
<protein>
    <recommendedName>
        <fullName evidence="11">Carbohydrate sulfotransferase</fullName>
        <ecNumber evidence="11">2.8.2.-</ecNumber>
    </recommendedName>
</protein>
<organism evidence="13 14">
    <name type="scientific">Takifugu flavidus</name>
    <name type="common">sansaifugu</name>
    <dbReference type="NCBI Taxonomy" id="433684"/>
    <lineage>
        <taxon>Eukaryota</taxon>
        <taxon>Metazoa</taxon>
        <taxon>Chordata</taxon>
        <taxon>Craniata</taxon>
        <taxon>Vertebrata</taxon>
        <taxon>Euteleostomi</taxon>
        <taxon>Actinopterygii</taxon>
        <taxon>Neopterygii</taxon>
        <taxon>Teleostei</taxon>
        <taxon>Neoteleostei</taxon>
        <taxon>Acanthomorphata</taxon>
        <taxon>Eupercaria</taxon>
        <taxon>Tetraodontiformes</taxon>
        <taxon>Tetradontoidea</taxon>
        <taxon>Tetraodontidae</taxon>
        <taxon>Takifugu</taxon>
    </lineage>
</organism>
<dbReference type="EMBL" id="RHFK02000016">
    <property type="protein sequence ID" value="TWW63354.1"/>
    <property type="molecule type" value="Genomic_DNA"/>
</dbReference>
<comment type="caution">
    <text evidence="13">The sequence shown here is derived from an EMBL/GenBank/DDBJ whole genome shotgun (WGS) entry which is preliminary data.</text>
</comment>
<evidence type="ECO:0000256" key="3">
    <source>
        <dbReference type="ARBA" id="ARBA00022679"/>
    </source>
</evidence>
<comment type="similarity">
    <text evidence="2 11">Belongs to the sulfotransferase 2 family.</text>
</comment>
<dbReference type="PANTHER" id="PTHR12137:SF4">
    <property type="entry name" value="CARBOHYDRATE SULFOTRANSFERASE 12"/>
    <property type="match status" value="1"/>
</dbReference>
<keyword evidence="10 11" id="KW-0119">Carbohydrate metabolism</keyword>
<evidence type="ECO:0000256" key="10">
    <source>
        <dbReference type="ARBA" id="ARBA00023277"/>
    </source>
</evidence>
<keyword evidence="14" id="KW-1185">Reference proteome</keyword>
<evidence type="ECO:0000256" key="5">
    <source>
        <dbReference type="ARBA" id="ARBA00022968"/>
    </source>
</evidence>
<evidence type="ECO:0000256" key="7">
    <source>
        <dbReference type="ARBA" id="ARBA00023034"/>
    </source>
</evidence>
<gene>
    <name evidence="13" type="ORF">D4764_03G0003620</name>
</gene>
<evidence type="ECO:0000256" key="9">
    <source>
        <dbReference type="ARBA" id="ARBA00023180"/>
    </source>
</evidence>
<evidence type="ECO:0000256" key="2">
    <source>
        <dbReference type="ARBA" id="ARBA00006339"/>
    </source>
</evidence>
<proteinExistence type="inferred from homology"/>
<dbReference type="PANTHER" id="PTHR12137">
    <property type="entry name" value="CARBOHYDRATE SULFOTRANSFERASE"/>
    <property type="match status" value="1"/>
</dbReference>
<reference evidence="13 14" key="1">
    <citation type="submission" date="2019-04" db="EMBL/GenBank/DDBJ databases">
        <title>Chromosome genome assembly for Takifugu flavidus.</title>
        <authorList>
            <person name="Xiao S."/>
        </authorList>
    </citation>
    <scope>NUCLEOTIDE SEQUENCE [LARGE SCALE GENOMIC DNA]</scope>
    <source>
        <strain evidence="13">HTHZ2018</strain>
        <tissue evidence="13">Muscle</tissue>
    </source>
</reference>
<evidence type="ECO:0000256" key="11">
    <source>
        <dbReference type="RuleBase" id="RU364020"/>
    </source>
</evidence>
<dbReference type="InterPro" id="IPR005331">
    <property type="entry name" value="Sulfotransferase"/>
</dbReference>
<evidence type="ECO:0000256" key="4">
    <source>
        <dbReference type="ARBA" id="ARBA00022692"/>
    </source>
</evidence>
<feature type="compositionally biased region" description="Basic and acidic residues" evidence="12">
    <location>
        <begin position="365"/>
        <end position="378"/>
    </location>
</feature>
<sequence length="656" mass="76676">MMRKPMLLFGTSGVAFVIFLFIYQLENLRDRRAQRILKLHDPRKALLRETCLKNKMYSEGKENWEDMPAHELDFLVVDDNHGIIYCFVPKVACTNWKRVMVALHKNSTGPYEDPLSIPPESVHDNDVLAFLSDFPKPERIARMKHYTKFLFVRNPFVRLISAFRDKFQKRNNVVYQRTSRHILKKYGNISDPPASVDEAFDSGLHVSFSNFIQFLVDPETEKDEPFESHWKQMHRLCHPCLIDYDFIGHQETLQMDVEHLLTILNLENDITFPTSPENISAQDDLSNWFGVVPLEDRRKLYKIYEPDFELFGYPKPEDGKTQDTLERLCLSTGLGMPGDPPDELEEVAGEREVWASLLRLLPPRPDPDKRSKDSEAARPAKSTAERNVPQKQDVFRGEENWEDMPAHELHFLVVDDNHGIIYCFVACTNWKRVMVALHKNSTGPYEDPLSIPPESVHDNEVLTFLSDFPKPERIARMKHYTKFLFVRNPFVRLISAFRDKFQKRNNVVYQRTSRHILKKYGNISDPPASVDEAFDSGLHVSFSNFIQFLVDPETEKDEPFESHWKQMHRLCHPCLIDYDFIGHQETLQMDVEHLLTILNLENDITFPTSPENISAQDDLSNWFGVVPLEDRRKLYKIYEPDFELFGYPKPEELLQD</sequence>
<evidence type="ECO:0000256" key="6">
    <source>
        <dbReference type="ARBA" id="ARBA00022989"/>
    </source>
</evidence>
<dbReference type="EC" id="2.8.2.-" evidence="11"/>
<feature type="transmembrane region" description="Helical" evidence="11">
    <location>
        <begin position="7"/>
        <end position="25"/>
    </location>
</feature>
<keyword evidence="7 11" id="KW-0333">Golgi apparatus</keyword>
<name>A0A5C6N772_9TELE</name>
<dbReference type="AlphaFoldDB" id="A0A5C6N772"/>
<evidence type="ECO:0000256" key="12">
    <source>
        <dbReference type="SAM" id="MobiDB-lite"/>
    </source>
</evidence>
<dbReference type="GO" id="GO:0016051">
    <property type="term" value="P:carbohydrate biosynthetic process"/>
    <property type="evidence" value="ECO:0007669"/>
    <property type="project" value="InterPro"/>
</dbReference>
<evidence type="ECO:0000313" key="14">
    <source>
        <dbReference type="Proteomes" id="UP000324091"/>
    </source>
</evidence>
<dbReference type="GO" id="GO:0030166">
    <property type="term" value="P:proteoglycan biosynthetic process"/>
    <property type="evidence" value="ECO:0007669"/>
    <property type="project" value="TreeGrafter"/>
</dbReference>
<feature type="region of interest" description="Disordered" evidence="12">
    <location>
        <begin position="361"/>
        <end position="393"/>
    </location>
</feature>
<keyword evidence="4 11" id="KW-0812">Transmembrane</keyword>